<evidence type="ECO:0000313" key="4">
    <source>
        <dbReference type="EMBL" id="QHU10068.1"/>
    </source>
</evidence>
<evidence type="ECO:0000256" key="2">
    <source>
        <dbReference type="SAM" id="MobiDB-lite"/>
    </source>
</evidence>
<dbReference type="InterPro" id="IPR038765">
    <property type="entry name" value="Papain-like_cys_pep_sf"/>
</dbReference>
<evidence type="ECO:0000259" key="3">
    <source>
        <dbReference type="PROSITE" id="PS50802"/>
    </source>
</evidence>
<dbReference type="InterPro" id="IPR012816">
    <property type="entry name" value="NADAR"/>
</dbReference>
<keyword evidence="1" id="KW-0175">Coiled coil</keyword>
<dbReference type="PROSITE" id="PS50802">
    <property type="entry name" value="OTU"/>
    <property type="match status" value="1"/>
</dbReference>
<dbReference type="EMBL" id="MN740749">
    <property type="protein sequence ID" value="QHU10068.1"/>
    <property type="molecule type" value="Genomic_DNA"/>
</dbReference>
<reference evidence="4" key="1">
    <citation type="journal article" date="2020" name="Nature">
        <title>Giant virus diversity and host interactions through global metagenomics.</title>
        <authorList>
            <person name="Schulz F."/>
            <person name="Roux S."/>
            <person name="Paez-Espino D."/>
            <person name="Jungbluth S."/>
            <person name="Walsh D.A."/>
            <person name="Denef V.J."/>
            <person name="McMahon K.D."/>
            <person name="Konstantinidis K.T."/>
            <person name="Eloe-Fadrosh E.A."/>
            <person name="Kyrpides N.C."/>
            <person name="Woyke T."/>
        </authorList>
    </citation>
    <scope>NUCLEOTIDE SEQUENCE</scope>
    <source>
        <strain evidence="4">GVMAG-S-1101164-67</strain>
    </source>
</reference>
<feature type="region of interest" description="Disordered" evidence="2">
    <location>
        <begin position="203"/>
        <end position="222"/>
    </location>
</feature>
<dbReference type="SUPFAM" id="SSF143990">
    <property type="entry name" value="YbiA-like"/>
    <property type="match status" value="1"/>
</dbReference>
<proteinExistence type="predicted"/>
<dbReference type="InterPro" id="IPR003323">
    <property type="entry name" value="OTU_dom"/>
</dbReference>
<evidence type="ECO:0000256" key="1">
    <source>
        <dbReference type="SAM" id="Coils"/>
    </source>
</evidence>
<sequence>MVSSKLNDSINYKENREIEDGDLGTSSVVYEMEIEDRLIKFVLGKQKYTYSGKNVLYYPIYLLNENRIKAQIGVFELQSNKALNILDDDGDVDLNMLEEPLLYSFVNDSFLDKALKPKVVPASVNDFEQIDEDEEDDHLKSSRHIAKSMKEDEMEKEEGEVSEDDEDDHISLKVPESVHSEQAKSLKEKSKDGLIEIDEDYQQPALLKEEDEQENKDIKSGFKENAKQPWIQKYMKNPNYEIVEVESNGDCFFASVREAFRQIGYKTTVEKQRTALAREMPERIFTDQLELFELYQNNINELDGRLEAIKKENTEYKKRIKKATPTEREEILERGNQLVKESKKIQKEKATVEQEQNTYVGYMRNIKTIDQYRDYIETPSFWADAWAISTIERLFNIKVIIMSEMAYNDGAMHSVLNCGEINKQIQDRGVFNPDHYIIVTYSGNHYRLVTYKNKRIFTFREIPYGIKVLIVNKCLERNSGSFYLIEDFRNFKAKQGIHPDTGNPKKSEDEQDADELNRELYDDDTIFMFHQNSELSAKPGKGSGEKIAVEKIPQFSDLAKTKEWRRMLDDTWPGVVLSIDNLKWMSAEHYIQAAKFKGGFPDFYKSFSIESESDIAKDVDYAKAAGESGKLKKKSEEGGKTKEIVLRAKHIHPDETYDAEEVRKIAINAKFSQNEDVKQVLLATKKAKLVHFSRSSVGNSIDIPLMELRRKLATAKI</sequence>
<dbReference type="SUPFAM" id="SSF54001">
    <property type="entry name" value="Cysteine proteinases"/>
    <property type="match status" value="1"/>
</dbReference>
<feature type="coiled-coil region" evidence="1">
    <location>
        <begin position="292"/>
        <end position="358"/>
    </location>
</feature>
<feature type="region of interest" description="Disordered" evidence="2">
    <location>
        <begin position="147"/>
        <end position="190"/>
    </location>
</feature>
<feature type="domain" description="OTU" evidence="3">
    <location>
        <begin position="240"/>
        <end position="442"/>
    </location>
</feature>
<organism evidence="4">
    <name type="scientific">viral metagenome</name>
    <dbReference type="NCBI Taxonomy" id="1070528"/>
    <lineage>
        <taxon>unclassified sequences</taxon>
        <taxon>metagenomes</taxon>
        <taxon>organismal metagenomes</taxon>
    </lineage>
</organism>
<accession>A0A6C0K1L2</accession>
<dbReference type="Gene3D" id="1.10.357.40">
    <property type="entry name" value="YbiA-like"/>
    <property type="match status" value="1"/>
</dbReference>
<name>A0A6C0K1L2_9ZZZZ</name>
<dbReference type="AlphaFoldDB" id="A0A6C0K1L2"/>
<dbReference type="Gene3D" id="3.90.70.80">
    <property type="match status" value="1"/>
</dbReference>
<dbReference type="InterPro" id="IPR037238">
    <property type="entry name" value="YbiA-like_sf"/>
</dbReference>
<dbReference type="CDD" id="cd15457">
    <property type="entry name" value="NADAR"/>
    <property type="match status" value="1"/>
</dbReference>
<feature type="compositionally biased region" description="Acidic residues" evidence="2">
    <location>
        <begin position="154"/>
        <end position="168"/>
    </location>
</feature>
<protein>
    <recommendedName>
        <fullName evidence="3">OTU domain-containing protein</fullName>
    </recommendedName>
</protein>
<feature type="compositionally biased region" description="Basic and acidic residues" evidence="2">
    <location>
        <begin position="176"/>
        <end position="190"/>
    </location>
</feature>